<dbReference type="Gene3D" id="1.10.260.40">
    <property type="entry name" value="lambda repressor-like DNA-binding domains"/>
    <property type="match status" value="1"/>
</dbReference>
<evidence type="ECO:0000313" key="3">
    <source>
        <dbReference type="Proteomes" id="UP000182121"/>
    </source>
</evidence>
<dbReference type="PROSITE" id="PS50943">
    <property type="entry name" value="HTH_CROC1"/>
    <property type="match status" value="1"/>
</dbReference>
<accession>A0A1I0CKZ6</accession>
<dbReference type="SUPFAM" id="SSF47413">
    <property type="entry name" value="lambda repressor-like DNA-binding domains"/>
    <property type="match status" value="1"/>
</dbReference>
<dbReference type="InterPro" id="IPR001387">
    <property type="entry name" value="Cro/C1-type_HTH"/>
</dbReference>
<dbReference type="SMART" id="SM00530">
    <property type="entry name" value="HTH_XRE"/>
    <property type="match status" value="1"/>
</dbReference>
<dbReference type="RefSeq" id="WP_074661439.1">
    <property type="nucleotide sequence ID" value="NZ_FOIO01000002.1"/>
</dbReference>
<dbReference type="Pfam" id="PF01381">
    <property type="entry name" value="HTH_3"/>
    <property type="match status" value="1"/>
</dbReference>
<feature type="domain" description="HTH cro/C1-type" evidence="1">
    <location>
        <begin position="6"/>
        <end position="60"/>
    </location>
</feature>
<dbReference type="EMBL" id="FOIO01000002">
    <property type="protein sequence ID" value="SET20335.1"/>
    <property type="molecule type" value="Genomic_DNA"/>
</dbReference>
<proteinExistence type="predicted"/>
<dbReference type="AlphaFoldDB" id="A0A1I0CKZ6"/>
<evidence type="ECO:0000313" key="2">
    <source>
        <dbReference type="EMBL" id="SET20335.1"/>
    </source>
</evidence>
<organism evidence="2 3">
    <name type="scientific">Enterocloster clostridioformis</name>
    <dbReference type="NCBI Taxonomy" id="1531"/>
    <lineage>
        <taxon>Bacteria</taxon>
        <taxon>Bacillati</taxon>
        <taxon>Bacillota</taxon>
        <taxon>Clostridia</taxon>
        <taxon>Lachnospirales</taxon>
        <taxon>Lachnospiraceae</taxon>
        <taxon>Enterocloster</taxon>
    </lineage>
</organism>
<dbReference type="InterPro" id="IPR010982">
    <property type="entry name" value="Lambda_DNA-bd_dom_sf"/>
</dbReference>
<reference evidence="2 3" key="1">
    <citation type="submission" date="2016-10" db="EMBL/GenBank/DDBJ databases">
        <authorList>
            <person name="Varghese N."/>
            <person name="Submissions S."/>
        </authorList>
    </citation>
    <scope>NUCLEOTIDE SEQUENCE [LARGE SCALE GENOMIC DNA]</scope>
    <source>
        <strain evidence="2 3">NLAE-zl-C196</strain>
    </source>
</reference>
<comment type="caution">
    <text evidence="2">The sequence shown here is derived from an EMBL/GenBank/DDBJ whole genome shotgun (WGS) entry which is preliminary data.</text>
</comment>
<evidence type="ECO:0000259" key="1">
    <source>
        <dbReference type="PROSITE" id="PS50943"/>
    </source>
</evidence>
<sequence length="70" mass="8098">MLGLKIKAYMDARGIKQTFLADKTNMGLTTINAILNGNRKIEANEYYDICKALDKPLDFFFQEEKQTHVR</sequence>
<dbReference type="GO" id="GO:0003677">
    <property type="term" value="F:DNA binding"/>
    <property type="evidence" value="ECO:0007669"/>
    <property type="project" value="InterPro"/>
</dbReference>
<name>A0A1I0CKZ6_9FIRM</name>
<dbReference type="Proteomes" id="UP000182121">
    <property type="component" value="Unassembled WGS sequence"/>
</dbReference>
<protein>
    <submittedName>
        <fullName evidence="2">Helix-turn-helix</fullName>
    </submittedName>
</protein>
<dbReference type="CDD" id="cd00093">
    <property type="entry name" value="HTH_XRE"/>
    <property type="match status" value="1"/>
</dbReference>
<gene>
    <name evidence="2" type="ORF">SAMN05216521_1002134</name>
</gene>